<feature type="repeat" description="ANK" evidence="3">
    <location>
        <begin position="127"/>
        <end position="159"/>
    </location>
</feature>
<dbReference type="PRINTS" id="PR01415">
    <property type="entry name" value="ANKYRIN"/>
</dbReference>
<dbReference type="AlphaFoldDB" id="A0A8S9Y005"/>
<dbReference type="Pfam" id="PF12796">
    <property type="entry name" value="Ank_2"/>
    <property type="match status" value="3"/>
</dbReference>
<dbReference type="InterPro" id="IPR036770">
    <property type="entry name" value="Ankyrin_rpt-contain_sf"/>
</dbReference>
<evidence type="ECO:0000256" key="2">
    <source>
        <dbReference type="ARBA" id="ARBA00023043"/>
    </source>
</evidence>
<feature type="repeat" description="ANK" evidence="3">
    <location>
        <begin position="85"/>
        <end position="117"/>
    </location>
</feature>
<protein>
    <submittedName>
        <fullName evidence="4">Uncharacterized protein</fullName>
    </submittedName>
</protein>
<dbReference type="SUPFAM" id="SSF48403">
    <property type="entry name" value="Ankyrin repeat"/>
    <property type="match status" value="2"/>
</dbReference>
<reference evidence="4" key="1">
    <citation type="journal article" date="2021" name="Mol. Ecol. Resour.">
        <title>Apolygus lucorum genome provides insights into omnivorousness and mesophyll feeding.</title>
        <authorList>
            <person name="Liu Y."/>
            <person name="Liu H."/>
            <person name="Wang H."/>
            <person name="Huang T."/>
            <person name="Liu B."/>
            <person name="Yang B."/>
            <person name="Yin L."/>
            <person name="Li B."/>
            <person name="Zhang Y."/>
            <person name="Zhang S."/>
            <person name="Jiang F."/>
            <person name="Zhang X."/>
            <person name="Ren Y."/>
            <person name="Wang B."/>
            <person name="Wang S."/>
            <person name="Lu Y."/>
            <person name="Wu K."/>
            <person name="Fan W."/>
            <person name="Wang G."/>
        </authorList>
    </citation>
    <scope>NUCLEOTIDE SEQUENCE</scope>
    <source>
        <strain evidence="4">12Hb</strain>
    </source>
</reference>
<dbReference type="PROSITE" id="PS50297">
    <property type="entry name" value="ANK_REP_REGION"/>
    <property type="match status" value="5"/>
</dbReference>
<dbReference type="EMBL" id="WIXP02000003">
    <property type="protein sequence ID" value="KAF6213858.1"/>
    <property type="molecule type" value="Genomic_DNA"/>
</dbReference>
<name>A0A8S9Y005_APOLU</name>
<organism evidence="4 5">
    <name type="scientific">Apolygus lucorum</name>
    <name type="common">Small green plant bug</name>
    <name type="synonym">Lygocoris lucorum</name>
    <dbReference type="NCBI Taxonomy" id="248454"/>
    <lineage>
        <taxon>Eukaryota</taxon>
        <taxon>Metazoa</taxon>
        <taxon>Ecdysozoa</taxon>
        <taxon>Arthropoda</taxon>
        <taxon>Hexapoda</taxon>
        <taxon>Insecta</taxon>
        <taxon>Pterygota</taxon>
        <taxon>Neoptera</taxon>
        <taxon>Paraneoptera</taxon>
        <taxon>Hemiptera</taxon>
        <taxon>Heteroptera</taxon>
        <taxon>Panheteroptera</taxon>
        <taxon>Cimicomorpha</taxon>
        <taxon>Miridae</taxon>
        <taxon>Mirini</taxon>
        <taxon>Apolygus</taxon>
    </lineage>
</organism>
<sequence>MDTMRSQLEALHWPIFPESMYRNLAANLVIHDRIAAVKSLLGDCSIVTNLGTLPLHKFARYQQMKSIKEYLNSHGNEVDCTDPQSGVTPLMTACAYGHLNVVKLLVSYGANVNLKCSGINQFGMKYSDVTPAYLAAQLGYGEIIGYLVEKGADINVKCSPLGFTPLYLAVCRGHYDLVVSLVNDFGATVNVPNRCGDDSILIAVKRRAHEILDTLISAKGANCSLPNSSEKVTPLHWAAYDGDLSNGADPNSRAGSECGDMPVIMFACIFSGHKLDVIKALVDGGADVNARVRTQRGELSVLPAIAIENDGFNESLLKIFIEAGALIDADVKLVDSIVIGNYSGPIEVTRTTLHAIKSSRNKIAISMLMNTLELFKAVRKNNLVLAKEFIARGGLVNCCSVKFETPLIYASWKGHLDMVKLLLKHGASLTLQSVKKSSPLHYAAKFNNKSIVIELLRAGAKHDAVCCDKTALQLAEEGGHVEIASLLKFAAKWFASGGTLHACPNSSADFKSLLEANDEVPEEDLCALFGRVL</sequence>
<dbReference type="InterPro" id="IPR002110">
    <property type="entry name" value="Ankyrin_rpt"/>
</dbReference>
<gene>
    <name evidence="4" type="ORF">GE061_011582</name>
</gene>
<evidence type="ECO:0000313" key="4">
    <source>
        <dbReference type="EMBL" id="KAF6213858.1"/>
    </source>
</evidence>
<keyword evidence="5" id="KW-1185">Reference proteome</keyword>
<dbReference type="OrthoDB" id="6380347at2759"/>
<dbReference type="SMART" id="SM00248">
    <property type="entry name" value="ANK"/>
    <property type="match status" value="10"/>
</dbReference>
<proteinExistence type="predicted"/>
<keyword evidence="1" id="KW-0677">Repeat</keyword>
<accession>A0A8S9Y005</accession>
<dbReference type="PROSITE" id="PS50088">
    <property type="entry name" value="ANK_REPEAT"/>
    <property type="match status" value="5"/>
</dbReference>
<dbReference type="Pfam" id="PF00023">
    <property type="entry name" value="Ank"/>
    <property type="match status" value="1"/>
</dbReference>
<feature type="repeat" description="ANK" evidence="3">
    <location>
        <begin position="435"/>
        <end position="460"/>
    </location>
</feature>
<feature type="repeat" description="ANK" evidence="3">
    <location>
        <begin position="161"/>
        <end position="194"/>
    </location>
</feature>
<comment type="caution">
    <text evidence="4">The sequence shown here is derived from an EMBL/GenBank/DDBJ whole genome shotgun (WGS) entry which is preliminary data.</text>
</comment>
<keyword evidence="2 3" id="KW-0040">ANK repeat</keyword>
<evidence type="ECO:0000313" key="5">
    <source>
        <dbReference type="Proteomes" id="UP000466442"/>
    </source>
</evidence>
<dbReference type="Gene3D" id="1.25.40.20">
    <property type="entry name" value="Ankyrin repeat-containing domain"/>
    <property type="match status" value="5"/>
</dbReference>
<dbReference type="PANTHER" id="PTHR24198:SF165">
    <property type="entry name" value="ANKYRIN REPEAT-CONTAINING PROTEIN-RELATED"/>
    <property type="match status" value="1"/>
</dbReference>
<dbReference type="Proteomes" id="UP000466442">
    <property type="component" value="Unassembled WGS sequence"/>
</dbReference>
<feature type="repeat" description="ANK" evidence="3">
    <location>
        <begin position="402"/>
        <end position="434"/>
    </location>
</feature>
<dbReference type="PANTHER" id="PTHR24198">
    <property type="entry name" value="ANKYRIN REPEAT AND PROTEIN KINASE DOMAIN-CONTAINING PROTEIN"/>
    <property type="match status" value="1"/>
</dbReference>
<evidence type="ECO:0000256" key="3">
    <source>
        <dbReference type="PROSITE-ProRule" id="PRU00023"/>
    </source>
</evidence>
<evidence type="ECO:0000256" key="1">
    <source>
        <dbReference type="ARBA" id="ARBA00022737"/>
    </source>
</evidence>